<reference evidence="2 3" key="1">
    <citation type="submission" date="2015-09" db="EMBL/GenBank/DDBJ databases">
        <authorList>
            <consortium name="Pathogen Informatics"/>
        </authorList>
    </citation>
    <scope>NUCLEOTIDE SEQUENCE [LARGE SCALE GENOMIC DNA]</scope>
    <source>
        <strain evidence="2 3">2789STDY5608866</strain>
    </source>
</reference>
<dbReference type="PANTHER" id="PTHR11328">
    <property type="entry name" value="MAJOR FACILITATOR SUPERFAMILY DOMAIN-CONTAINING PROTEIN"/>
    <property type="match status" value="1"/>
</dbReference>
<dbReference type="GO" id="GO:0006814">
    <property type="term" value="P:sodium ion transport"/>
    <property type="evidence" value="ECO:0007669"/>
    <property type="project" value="InterPro"/>
</dbReference>
<feature type="transmembrane region" description="Helical" evidence="1">
    <location>
        <begin position="404"/>
        <end position="427"/>
    </location>
</feature>
<dbReference type="CDD" id="cd17332">
    <property type="entry name" value="MFS_MelB_like"/>
    <property type="match status" value="1"/>
</dbReference>
<dbReference type="Proteomes" id="UP000095439">
    <property type="component" value="Unassembled WGS sequence"/>
</dbReference>
<dbReference type="SUPFAM" id="SSF103473">
    <property type="entry name" value="MFS general substrate transporter"/>
    <property type="match status" value="1"/>
</dbReference>
<feature type="transmembrane region" description="Helical" evidence="1">
    <location>
        <begin position="41"/>
        <end position="59"/>
    </location>
</feature>
<dbReference type="GO" id="GO:0005886">
    <property type="term" value="C:plasma membrane"/>
    <property type="evidence" value="ECO:0007669"/>
    <property type="project" value="TreeGrafter"/>
</dbReference>
<dbReference type="GO" id="GO:0015293">
    <property type="term" value="F:symporter activity"/>
    <property type="evidence" value="ECO:0007669"/>
    <property type="project" value="InterPro"/>
</dbReference>
<dbReference type="InterPro" id="IPR036259">
    <property type="entry name" value="MFS_trans_sf"/>
</dbReference>
<feature type="transmembrane region" description="Helical" evidence="1">
    <location>
        <begin position="269"/>
        <end position="288"/>
    </location>
</feature>
<feature type="transmembrane region" description="Helical" evidence="1">
    <location>
        <begin position="154"/>
        <end position="174"/>
    </location>
</feature>
<feature type="transmembrane region" description="Helical" evidence="1">
    <location>
        <begin position="230"/>
        <end position="249"/>
    </location>
</feature>
<dbReference type="RefSeq" id="WP_055182239.1">
    <property type="nucleotide sequence ID" value="NZ_CABIWY010000016.1"/>
</dbReference>
<keyword evidence="1" id="KW-1133">Transmembrane helix</keyword>
<feature type="transmembrane region" description="Helical" evidence="1">
    <location>
        <begin position="297"/>
        <end position="317"/>
    </location>
</feature>
<feature type="transmembrane region" description="Helical" evidence="1">
    <location>
        <begin position="12"/>
        <end position="35"/>
    </location>
</feature>
<dbReference type="AlphaFoldDB" id="A0A174DB44"/>
<proteinExistence type="predicted"/>
<accession>A0A174DB44</accession>
<dbReference type="PANTHER" id="PTHR11328:SF24">
    <property type="entry name" value="MAJOR FACILITATOR SUPERFAMILY (MFS) PROFILE DOMAIN-CONTAINING PROTEIN"/>
    <property type="match status" value="1"/>
</dbReference>
<feature type="transmembrane region" description="Helical" evidence="1">
    <location>
        <begin position="372"/>
        <end position="392"/>
    </location>
</feature>
<feature type="transmembrane region" description="Helical" evidence="1">
    <location>
        <begin position="180"/>
        <end position="198"/>
    </location>
</feature>
<protein>
    <submittedName>
        <fullName evidence="2">Glucuronide permease</fullName>
    </submittedName>
</protein>
<feature type="transmembrane region" description="Helical" evidence="1">
    <location>
        <begin position="80"/>
        <end position="98"/>
    </location>
</feature>
<feature type="transmembrane region" description="Helical" evidence="1">
    <location>
        <begin position="110"/>
        <end position="134"/>
    </location>
</feature>
<gene>
    <name evidence="2" type="primary">uidB_3</name>
    <name evidence="2" type="ORF">ERS852423_02636</name>
</gene>
<dbReference type="Pfam" id="PF13347">
    <property type="entry name" value="MFS_2"/>
    <property type="match status" value="1"/>
</dbReference>
<sequence length="446" mass="47894">MNTKVSVKEKICYGIGSGGGNIITQILGTFLTAYYTDSVGIAAAAVGTMMLVARLLDGISDVMMGGIVDKTRTKWGKARPWILISAPVICIGLILTFNVPGSLSSSAKLIYAYITYVFLNCIAFTAYMISHTALLSRVTLDVNDRQSMTSINQIVNNIVQLIVTGFTIKFVTAAGWRSVSIVYGLLTALMLLICFWGVREHLDMDAETEEVKVETVPLKEAVPAILKNKYFYLVAALFILVLSIASGNGSMTVYYCGNILKDMNMMTPLSMALTLPVIIGNCFVPAIVKKMGHQKTLILSSILMLAGFLIVAINPYSGTLAIVGTVVRGFGNGAIFACGFALSAQVVDYGEWKFNVRSEGLVNSCVSFGQKVGLGLGAAIASWIIAAGGYVGTAKVQTASANSAIIFAYVWFGVILAALLLVVSLFLNIDKYEGQIKKDLEQRHKA</sequence>
<name>A0A174DB44_9FIRM</name>
<dbReference type="EMBL" id="CYYY01000016">
    <property type="protein sequence ID" value="CUO22861.1"/>
    <property type="molecule type" value="Genomic_DNA"/>
</dbReference>
<dbReference type="NCBIfam" id="TIGR00792">
    <property type="entry name" value="gph"/>
    <property type="match status" value="1"/>
</dbReference>
<evidence type="ECO:0000256" key="1">
    <source>
        <dbReference type="SAM" id="Phobius"/>
    </source>
</evidence>
<keyword evidence="1" id="KW-0472">Membrane</keyword>
<dbReference type="GO" id="GO:0008643">
    <property type="term" value="P:carbohydrate transport"/>
    <property type="evidence" value="ECO:0007669"/>
    <property type="project" value="InterPro"/>
</dbReference>
<dbReference type="InterPro" id="IPR039672">
    <property type="entry name" value="MFS_2"/>
</dbReference>
<organism evidence="2 3">
    <name type="scientific">Dorea longicatena</name>
    <dbReference type="NCBI Taxonomy" id="88431"/>
    <lineage>
        <taxon>Bacteria</taxon>
        <taxon>Bacillati</taxon>
        <taxon>Bacillota</taxon>
        <taxon>Clostridia</taxon>
        <taxon>Lachnospirales</taxon>
        <taxon>Lachnospiraceae</taxon>
        <taxon>Dorea</taxon>
    </lineage>
</organism>
<evidence type="ECO:0000313" key="2">
    <source>
        <dbReference type="EMBL" id="CUO22861.1"/>
    </source>
</evidence>
<dbReference type="Gene3D" id="1.20.1250.20">
    <property type="entry name" value="MFS general substrate transporter like domains"/>
    <property type="match status" value="1"/>
</dbReference>
<keyword evidence="1" id="KW-0812">Transmembrane</keyword>
<evidence type="ECO:0000313" key="3">
    <source>
        <dbReference type="Proteomes" id="UP000095439"/>
    </source>
</evidence>
<feature type="transmembrane region" description="Helical" evidence="1">
    <location>
        <begin position="329"/>
        <end position="351"/>
    </location>
</feature>
<dbReference type="InterPro" id="IPR001927">
    <property type="entry name" value="Na/Gal_symport"/>
</dbReference>